<evidence type="ECO:0000313" key="3">
    <source>
        <dbReference type="Proteomes" id="UP000094197"/>
    </source>
</evidence>
<dbReference type="Proteomes" id="UP000094197">
    <property type="component" value="Chromosome 1"/>
</dbReference>
<dbReference type="KEGG" id="laj:A0128_04920"/>
<reference evidence="2 3" key="1">
    <citation type="submission" date="2016-04" db="EMBL/GenBank/DDBJ databases">
        <title>Complete genome seqeunce of Leptospira alstonii serovar Room22.</title>
        <authorList>
            <person name="Nally J.E."/>
            <person name="Bayles D.O."/>
            <person name="Hurley D."/>
            <person name="Fanning S."/>
            <person name="McMahon B.J."/>
            <person name="Arent Z."/>
        </authorList>
    </citation>
    <scope>NUCLEOTIDE SEQUENCE [LARGE SCALE GENOMIC DNA]</scope>
    <source>
        <strain evidence="2 3">GWTS #1</strain>
    </source>
</reference>
<proteinExistence type="predicted"/>
<accession>A0A1D7UUJ7</accession>
<dbReference type="AlphaFoldDB" id="A0A1D7UUJ7"/>
<evidence type="ECO:0000256" key="1">
    <source>
        <dbReference type="SAM" id="MobiDB-lite"/>
    </source>
</evidence>
<organism evidence="2 3">
    <name type="scientific">Leptospira tipperaryensis</name>
    <dbReference type="NCBI Taxonomy" id="2564040"/>
    <lineage>
        <taxon>Bacteria</taxon>
        <taxon>Pseudomonadati</taxon>
        <taxon>Spirochaetota</taxon>
        <taxon>Spirochaetia</taxon>
        <taxon>Leptospirales</taxon>
        <taxon>Leptospiraceae</taxon>
        <taxon>Leptospira</taxon>
    </lineage>
</organism>
<evidence type="ECO:0000313" key="2">
    <source>
        <dbReference type="EMBL" id="AOP33248.1"/>
    </source>
</evidence>
<keyword evidence="3" id="KW-1185">Reference proteome</keyword>
<sequence length="61" mass="7425">MSRYYKEKSSNPRNSRDHVRTFCHRKTITDPEMNPLKREIESRLDFVQSFDKKEIGKPKRL</sequence>
<dbReference type="EMBL" id="CP015217">
    <property type="protein sequence ID" value="AOP33248.1"/>
    <property type="molecule type" value="Genomic_DNA"/>
</dbReference>
<feature type="region of interest" description="Disordered" evidence="1">
    <location>
        <begin position="1"/>
        <end position="20"/>
    </location>
</feature>
<protein>
    <submittedName>
        <fullName evidence="2">Uncharacterized protein</fullName>
    </submittedName>
</protein>
<name>A0A1D7UUJ7_9LEPT</name>
<gene>
    <name evidence="2" type="ORF">A0128_04920</name>
</gene>